<reference evidence="2 3" key="1">
    <citation type="submission" date="2016-10" db="EMBL/GenBank/DDBJ databases">
        <title>The genome of Paramicrosporidium saccamoebae is the missing link in understanding Cryptomycota and Microsporidia evolution.</title>
        <authorList>
            <person name="Quandt C.A."/>
            <person name="Beaudet D."/>
            <person name="Corsaro D."/>
            <person name="Michel R."/>
            <person name="Corradi N."/>
            <person name="James T."/>
        </authorList>
    </citation>
    <scope>NUCLEOTIDE SEQUENCE [LARGE SCALE GENOMIC DNA]</scope>
    <source>
        <strain evidence="2 3">KSL3</strain>
    </source>
</reference>
<dbReference type="EMBL" id="MTSL01000041">
    <property type="protein sequence ID" value="PJF19741.1"/>
    <property type="molecule type" value="Genomic_DNA"/>
</dbReference>
<feature type="transmembrane region" description="Helical" evidence="1">
    <location>
        <begin position="83"/>
        <end position="104"/>
    </location>
</feature>
<keyword evidence="3" id="KW-1185">Reference proteome</keyword>
<sequence>MEPLAQSLAISPQSNVYLHALDLYHQISPQLGSQKYTTRCGMAACLHLSSTHFGIRLEIPQAARMAGVPPKTLTGCLEMTARFLGVVTLEGVCAAIGYVGLAVVAQEVVRRSGRSVDPVVVAAAVSLACTAVGVRMLAKICGAAYANQQHVQRCALELDKGNVKEYLQSVSQDEKLIKNIKTEGLQVTKKRRVDQTATPQNTQKEKSVTTERKMTFMQTHYNYPLGFAVFATDASQI</sequence>
<dbReference type="Proteomes" id="UP000240830">
    <property type="component" value="Unassembled WGS sequence"/>
</dbReference>
<protein>
    <submittedName>
        <fullName evidence="2">Uncharacterized protein</fullName>
    </submittedName>
</protein>
<evidence type="ECO:0000256" key="1">
    <source>
        <dbReference type="SAM" id="Phobius"/>
    </source>
</evidence>
<keyword evidence="1" id="KW-1133">Transmembrane helix</keyword>
<evidence type="ECO:0000313" key="3">
    <source>
        <dbReference type="Proteomes" id="UP000240830"/>
    </source>
</evidence>
<gene>
    <name evidence="2" type="ORF">PSACC_00394</name>
</gene>
<name>A0A2H9TPQ9_9FUNG</name>
<comment type="caution">
    <text evidence="2">The sequence shown here is derived from an EMBL/GenBank/DDBJ whole genome shotgun (WGS) entry which is preliminary data.</text>
</comment>
<feature type="transmembrane region" description="Helical" evidence="1">
    <location>
        <begin position="116"/>
        <end position="138"/>
    </location>
</feature>
<accession>A0A2H9TPQ9</accession>
<proteinExistence type="predicted"/>
<keyword evidence="1" id="KW-0472">Membrane</keyword>
<evidence type="ECO:0000313" key="2">
    <source>
        <dbReference type="EMBL" id="PJF19741.1"/>
    </source>
</evidence>
<dbReference type="AlphaFoldDB" id="A0A2H9TPQ9"/>
<organism evidence="2 3">
    <name type="scientific">Paramicrosporidium saccamoebae</name>
    <dbReference type="NCBI Taxonomy" id="1246581"/>
    <lineage>
        <taxon>Eukaryota</taxon>
        <taxon>Fungi</taxon>
        <taxon>Fungi incertae sedis</taxon>
        <taxon>Cryptomycota</taxon>
        <taxon>Cryptomycota incertae sedis</taxon>
        <taxon>Paramicrosporidium</taxon>
    </lineage>
</organism>
<keyword evidence="1" id="KW-0812">Transmembrane</keyword>